<sequence>MPSRIRWKNRTFRSRKTLNRAKAIRKTAPYENAGSVAISGWPKMDFGMISALAGMMAAQRMKRDRGG</sequence>
<accession>A0A0F8Y0C1</accession>
<gene>
    <name evidence="1" type="ORF">LCGC14_2880990</name>
</gene>
<dbReference type="AlphaFoldDB" id="A0A0F8Y0C1"/>
<dbReference type="EMBL" id="LAZR01056190">
    <property type="protein sequence ID" value="KKK74713.1"/>
    <property type="molecule type" value="Genomic_DNA"/>
</dbReference>
<evidence type="ECO:0000313" key="1">
    <source>
        <dbReference type="EMBL" id="KKK74713.1"/>
    </source>
</evidence>
<name>A0A0F8Y0C1_9ZZZZ</name>
<protein>
    <submittedName>
        <fullName evidence="1">Uncharacterized protein</fullName>
    </submittedName>
</protein>
<reference evidence="1" key="1">
    <citation type="journal article" date="2015" name="Nature">
        <title>Complex archaea that bridge the gap between prokaryotes and eukaryotes.</title>
        <authorList>
            <person name="Spang A."/>
            <person name="Saw J.H."/>
            <person name="Jorgensen S.L."/>
            <person name="Zaremba-Niedzwiedzka K."/>
            <person name="Martijn J."/>
            <person name="Lind A.E."/>
            <person name="van Eijk R."/>
            <person name="Schleper C."/>
            <person name="Guy L."/>
            <person name="Ettema T.J."/>
        </authorList>
    </citation>
    <scope>NUCLEOTIDE SEQUENCE</scope>
</reference>
<organism evidence="1">
    <name type="scientific">marine sediment metagenome</name>
    <dbReference type="NCBI Taxonomy" id="412755"/>
    <lineage>
        <taxon>unclassified sequences</taxon>
        <taxon>metagenomes</taxon>
        <taxon>ecological metagenomes</taxon>
    </lineage>
</organism>
<comment type="caution">
    <text evidence="1">The sequence shown here is derived from an EMBL/GenBank/DDBJ whole genome shotgun (WGS) entry which is preliminary data.</text>
</comment>
<proteinExistence type="predicted"/>